<dbReference type="SUPFAM" id="SSF54695">
    <property type="entry name" value="POZ domain"/>
    <property type="match status" value="1"/>
</dbReference>
<accession>A0A168CBF6</accession>
<dbReference type="InterPro" id="IPR000210">
    <property type="entry name" value="BTB/POZ_dom"/>
</dbReference>
<dbReference type="Pfam" id="PF00651">
    <property type="entry name" value="BTB"/>
    <property type="match status" value="1"/>
</dbReference>
<dbReference type="PROSITE" id="PS50097">
    <property type="entry name" value="BTB"/>
    <property type="match status" value="1"/>
</dbReference>
<organism evidence="2 3">
    <name type="scientific">Ascosphaera apis ARSEF 7405</name>
    <dbReference type="NCBI Taxonomy" id="392613"/>
    <lineage>
        <taxon>Eukaryota</taxon>
        <taxon>Fungi</taxon>
        <taxon>Dikarya</taxon>
        <taxon>Ascomycota</taxon>
        <taxon>Pezizomycotina</taxon>
        <taxon>Eurotiomycetes</taxon>
        <taxon>Eurotiomycetidae</taxon>
        <taxon>Onygenales</taxon>
        <taxon>Ascosphaeraceae</taxon>
        <taxon>Ascosphaera</taxon>
    </lineage>
</organism>
<dbReference type="VEuPathDB" id="FungiDB:AAP_01154"/>
<dbReference type="CDD" id="cd18186">
    <property type="entry name" value="BTB_POZ_ZBTB_KLHL-like"/>
    <property type="match status" value="1"/>
</dbReference>
<dbReference type="EMBL" id="AZGZ01000003">
    <property type="protein sequence ID" value="KZZ96381.1"/>
    <property type="molecule type" value="Genomic_DNA"/>
</dbReference>
<gene>
    <name evidence="2" type="ORF">AAP_01154</name>
</gene>
<protein>
    <submittedName>
        <fullName evidence="2">BTB/POZ fold protein</fullName>
    </submittedName>
</protein>
<dbReference type="AlphaFoldDB" id="A0A168CBF6"/>
<sequence>MYQRGFLFDVVRNHTRNDQHCDLKIICGDDVFNVHRFILYFQSDFFAKLHEGRTSESQKQEITLDEPSVLIDQMIKFFYEGAYAPHLEKPALARWMNERAQSQAVSGGKVLPGKRIVDPTSTDPRITTAIFHIAMYGLGLRYSIAGLKEEAKDATVACLKELSTLEILEHCVPEVYSSISSSSGDDSEFRKAVTGVMMDKLVYQSPKEEKARISSVNEAMVDGFPLYEKDLEARVLDRENKITEMRAEVGFS</sequence>
<reference evidence="2 3" key="1">
    <citation type="journal article" date="2016" name="Genome Biol. Evol.">
        <title>Divergent and convergent evolution of fungal pathogenicity.</title>
        <authorList>
            <person name="Shang Y."/>
            <person name="Xiao G."/>
            <person name="Zheng P."/>
            <person name="Cen K."/>
            <person name="Zhan S."/>
            <person name="Wang C."/>
        </authorList>
    </citation>
    <scope>NUCLEOTIDE SEQUENCE [LARGE SCALE GENOMIC DNA]</scope>
    <source>
        <strain evidence="2 3">ARSEF 7405</strain>
    </source>
</reference>
<dbReference type="PANTHER" id="PTHR47843:SF5">
    <property type="entry name" value="BTB_POZ DOMAIN PROTEIN"/>
    <property type="match status" value="1"/>
</dbReference>
<evidence type="ECO:0000313" key="2">
    <source>
        <dbReference type="EMBL" id="KZZ96381.1"/>
    </source>
</evidence>
<evidence type="ECO:0000259" key="1">
    <source>
        <dbReference type="PROSITE" id="PS50097"/>
    </source>
</evidence>
<evidence type="ECO:0000313" key="3">
    <source>
        <dbReference type="Proteomes" id="UP000242877"/>
    </source>
</evidence>
<dbReference type="InterPro" id="IPR011333">
    <property type="entry name" value="SKP1/BTB/POZ_sf"/>
</dbReference>
<feature type="domain" description="BTB" evidence="1">
    <location>
        <begin position="21"/>
        <end position="81"/>
    </location>
</feature>
<comment type="caution">
    <text evidence="2">The sequence shown here is derived from an EMBL/GenBank/DDBJ whole genome shotgun (WGS) entry which is preliminary data.</text>
</comment>
<dbReference type="Gene3D" id="3.30.710.10">
    <property type="entry name" value="Potassium Channel Kv1.1, Chain A"/>
    <property type="match status" value="1"/>
</dbReference>
<dbReference type="Proteomes" id="UP000242877">
    <property type="component" value="Unassembled WGS sequence"/>
</dbReference>
<proteinExistence type="predicted"/>
<keyword evidence="3" id="KW-1185">Reference proteome</keyword>
<name>A0A168CBF6_9EURO</name>
<dbReference type="PANTHER" id="PTHR47843">
    <property type="entry name" value="BTB DOMAIN-CONTAINING PROTEIN-RELATED"/>
    <property type="match status" value="1"/>
</dbReference>
<dbReference type="OrthoDB" id="4199324at2759"/>